<proteinExistence type="predicted"/>
<evidence type="ECO:0000313" key="1">
    <source>
        <dbReference type="EMBL" id="MQX16104.1"/>
    </source>
</evidence>
<organism evidence="1 2">
    <name type="scientific">Sinorhizobium terangae</name>
    <dbReference type="NCBI Taxonomy" id="110322"/>
    <lineage>
        <taxon>Bacteria</taxon>
        <taxon>Pseudomonadati</taxon>
        <taxon>Pseudomonadota</taxon>
        <taxon>Alphaproteobacteria</taxon>
        <taxon>Hyphomicrobiales</taxon>
        <taxon>Rhizobiaceae</taxon>
        <taxon>Sinorhizobium/Ensifer group</taxon>
        <taxon>Sinorhizobium</taxon>
    </lineage>
</organism>
<dbReference type="Proteomes" id="UP000439983">
    <property type="component" value="Unassembled WGS sequence"/>
</dbReference>
<sequence>MSLQPHSVATPDEHVVTAREALEPLYLHLEQEAEAKLVAAALRAGWSAEEALSAIDDLKLEDMQAIARRKS</sequence>
<gene>
    <name evidence="1" type="ORF">GHK62_15435</name>
</gene>
<name>A0A6N7LH76_SINTE</name>
<reference evidence="1 2" key="1">
    <citation type="journal article" date="2013" name="Genome Biol.">
        <title>Comparative genomics of the core and accessory genomes of 48 Sinorhizobium strains comprising five genospecies.</title>
        <authorList>
            <person name="Sugawara M."/>
            <person name="Epstein B."/>
            <person name="Badgley B.D."/>
            <person name="Unno T."/>
            <person name="Xu L."/>
            <person name="Reese J."/>
            <person name="Gyaneshwar P."/>
            <person name="Denny R."/>
            <person name="Mudge J."/>
            <person name="Bharti A.K."/>
            <person name="Farmer A.D."/>
            <person name="May G.D."/>
            <person name="Woodward J.E."/>
            <person name="Medigue C."/>
            <person name="Vallenet D."/>
            <person name="Lajus A."/>
            <person name="Rouy Z."/>
            <person name="Martinez-Vaz B."/>
            <person name="Tiffin P."/>
            <person name="Young N.D."/>
            <person name="Sadowsky M.J."/>
        </authorList>
    </citation>
    <scope>NUCLEOTIDE SEQUENCE [LARGE SCALE GENOMIC DNA]</scope>
    <source>
        <strain evidence="1 2">USDA4894</strain>
    </source>
</reference>
<comment type="caution">
    <text evidence="1">The sequence shown here is derived from an EMBL/GenBank/DDBJ whole genome shotgun (WGS) entry which is preliminary data.</text>
</comment>
<dbReference type="AlphaFoldDB" id="A0A6N7LH76"/>
<keyword evidence="2" id="KW-1185">Reference proteome</keyword>
<dbReference type="RefSeq" id="WP_153440023.1">
    <property type="nucleotide sequence ID" value="NZ_CP121660.1"/>
</dbReference>
<protein>
    <submittedName>
        <fullName evidence="1">Uncharacterized protein</fullName>
    </submittedName>
</protein>
<dbReference type="EMBL" id="WITC01000057">
    <property type="protein sequence ID" value="MQX16104.1"/>
    <property type="molecule type" value="Genomic_DNA"/>
</dbReference>
<accession>A0A6N7LH76</accession>
<evidence type="ECO:0000313" key="2">
    <source>
        <dbReference type="Proteomes" id="UP000439983"/>
    </source>
</evidence>